<accession>A0A2P8DUI2</accession>
<dbReference type="PANTHER" id="PTHR30328:SF54">
    <property type="entry name" value="HTH-TYPE TRANSCRIPTIONAL REPRESSOR SCO4008"/>
    <property type="match status" value="1"/>
</dbReference>
<evidence type="ECO:0000259" key="3">
    <source>
        <dbReference type="PROSITE" id="PS50977"/>
    </source>
</evidence>
<dbReference type="Proteomes" id="UP000240542">
    <property type="component" value="Unassembled WGS sequence"/>
</dbReference>
<keyword evidence="1 2" id="KW-0238">DNA-binding</keyword>
<gene>
    <name evidence="4" type="ORF">CLV63_101367</name>
</gene>
<dbReference type="InterPro" id="IPR009057">
    <property type="entry name" value="Homeodomain-like_sf"/>
</dbReference>
<feature type="domain" description="HTH tetR-type" evidence="3">
    <location>
        <begin position="19"/>
        <end position="79"/>
    </location>
</feature>
<evidence type="ECO:0000256" key="1">
    <source>
        <dbReference type="ARBA" id="ARBA00023125"/>
    </source>
</evidence>
<protein>
    <submittedName>
        <fullName evidence="4">TetR family transcriptional regulator</fullName>
    </submittedName>
</protein>
<evidence type="ECO:0000313" key="5">
    <source>
        <dbReference type="Proteomes" id="UP000240542"/>
    </source>
</evidence>
<keyword evidence="5" id="KW-1185">Reference proteome</keyword>
<dbReference type="OrthoDB" id="4726108at2"/>
<name>A0A2P8DUI2_9ACTN</name>
<dbReference type="InterPro" id="IPR001647">
    <property type="entry name" value="HTH_TetR"/>
</dbReference>
<dbReference type="Pfam" id="PF17938">
    <property type="entry name" value="TetR_C_29"/>
    <property type="match status" value="1"/>
</dbReference>
<dbReference type="PANTHER" id="PTHR30328">
    <property type="entry name" value="TRANSCRIPTIONAL REPRESSOR"/>
    <property type="match status" value="1"/>
</dbReference>
<dbReference type="PRINTS" id="PR00455">
    <property type="entry name" value="HTHTETR"/>
</dbReference>
<dbReference type="SUPFAM" id="SSF48498">
    <property type="entry name" value="Tetracyclin repressor-like, C-terminal domain"/>
    <property type="match status" value="1"/>
</dbReference>
<dbReference type="GO" id="GO:0006355">
    <property type="term" value="P:regulation of DNA-templated transcription"/>
    <property type="evidence" value="ECO:0007669"/>
    <property type="project" value="UniProtKB-ARBA"/>
</dbReference>
<sequence length="217" mass="24401">MQDPPPPAPYGSGRARDPVRTQAEIIEVAVREFADQGYSGARVDRIAERTRTTKRMIYYYFGGKEGLYTAVLEHVYSGIRQREQALDVAGLSPIDAIRRLAELTYDHHVAHPDFIRLVSIENTHRAEHLAKSEALSNLRMPVLDLIAGILEKGRADGTIRADADAVDVHMLVSSYCVFAVANRHTFATIFARDLLDPERRGHYRSMVGELLVRYLTP</sequence>
<dbReference type="PROSITE" id="PS50977">
    <property type="entry name" value="HTH_TETR_2"/>
    <property type="match status" value="1"/>
</dbReference>
<dbReference type="InterPro" id="IPR036271">
    <property type="entry name" value="Tet_transcr_reg_TetR-rel_C_sf"/>
</dbReference>
<evidence type="ECO:0000313" key="4">
    <source>
        <dbReference type="EMBL" id="PSL00888.1"/>
    </source>
</evidence>
<dbReference type="SUPFAM" id="SSF46689">
    <property type="entry name" value="Homeodomain-like"/>
    <property type="match status" value="1"/>
</dbReference>
<comment type="caution">
    <text evidence="4">The sequence shown here is derived from an EMBL/GenBank/DDBJ whole genome shotgun (WGS) entry which is preliminary data.</text>
</comment>
<dbReference type="InterPro" id="IPR041474">
    <property type="entry name" value="NicS_C"/>
</dbReference>
<dbReference type="GO" id="GO:0003677">
    <property type="term" value="F:DNA binding"/>
    <property type="evidence" value="ECO:0007669"/>
    <property type="project" value="UniProtKB-UniRule"/>
</dbReference>
<dbReference type="Gene3D" id="1.10.357.10">
    <property type="entry name" value="Tetracycline Repressor, domain 2"/>
    <property type="match status" value="1"/>
</dbReference>
<dbReference type="InterPro" id="IPR050109">
    <property type="entry name" value="HTH-type_TetR-like_transc_reg"/>
</dbReference>
<dbReference type="AlphaFoldDB" id="A0A2P8DUI2"/>
<reference evidence="4 5" key="1">
    <citation type="submission" date="2018-03" db="EMBL/GenBank/DDBJ databases">
        <title>Genomic Encyclopedia of Archaeal and Bacterial Type Strains, Phase II (KMG-II): from individual species to whole genera.</title>
        <authorList>
            <person name="Goeker M."/>
        </authorList>
    </citation>
    <scope>NUCLEOTIDE SEQUENCE [LARGE SCALE GENOMIC DNA]</scope>
    <source>
        <strain evidence="4 5">DSM 45312</strain>
    </source>
</reference>
<evidence type="ECO:0000256" key="2">
    <source>
        <dbReference type="PROSITE-ProRule" id="PRU00335"/>
    </source>
</evidence>
<organism evidence="4 5">
    <name type="scientific">Murinocardiopsis flavida</name>
    <dbReference type="NCBI Taxonomy" id="645275"/>
    <lineage>
        <taxon>Bacteria</taxon>
        <taxon>Bacillati</taxon>
        <taxon>Actinomycetota</taxon>
        <taxon>Actinomycetes</taxon>
        <taxon>Streptosporangiales</taxon>
        <taxon>Nocardiopsidaceae</taxon>
        <taxon>Murinocardiopsis</taxon>
    </lineage>
</organism>
<dbReference type="Pfam" id="PF00440">
    <property type="entry name" value="TetR_N"/>
    <property type="match status" value="1"/>
</dbReference>
<proteinExistence type="predicted"/>
<dbReference type="RefSeq" id="WP_106581061.1">
    <property type="nucleotide sequence ID" value="NZ_PYGA01000001.1"/>
</dbReference>
<feature type="DNA-binding region" description="H-T-H motif" evidence="2">
    <location>
        <begin position="42"/>
        <end position="61"/>
    </location>
</feature>
<dbReference type="EMBL" id="PYGA01000001">
    <property type="protein sequence ID" value="PSL00888.1"/>
    <property type="molecule type" value="Genomic_DNA"/>
</dbReference>